<dbReference type="OrthoDB" id="10055322at2759"/>
<protein>
    <recommendedName>
        <fullName evidence="2">Mediator of RNA polymerase II transcription subunit 15</fullName>
    </recommendedName>
    <alternativeName>
        <fullName evidence="2">Mediator complex subunit 15</fullName>
    </alternativeName>
</protein>
<comment type="caution">
    <text evidence="5">The sequence shown here is derived from an EMBL/GenBank/DDBJ whole genome shotgun (WGS) entry which is preliminary data.</text>
</comment>
<evidence type="ECO:0000313" key="6">
    <source>
        <dbReference type="Proteomes" id="UP000678393"/>
    </source>
</evidence>
<keyword evidence="1 2" id="KW-0539">Nucleus</keyword>
<sequence length="118" mass="13632">MADSEVADQTPPKEEDVQKTEEAPESDDWKNEKFRSKVVERIQEEITKTESQVPKSAADLEQFVFSKATSRKNYLDLVARILVYVAEFNKKKEKKETEEAKGETGDKEEEKTEEKEDS</sequence>
<keyword evidence="2" id="KW-0010">Activator</keyword>
<dbReference type="Gene3D" id="1.10.246.20">
    <property type="entry name" value="Coactivator CBP, KIX domain"/>
    <property type="match status" value="1"/>
</dbReference>
<comment type="function">
    <text evidence="2">Component of the Mediator complex, a coactivator involved in the regulated transcription of nearly all RNA polymerase II-dependent genes. Mediator functions as a bridge to convey information from gene-specific regulatory proteins to the basal RNA polymerase II transcription machinery. Mediator is recruited to promoters by direct interactions with regulatory proteins and serves as a scaffold for the assembly of a functional preinitiation complex with RNA polymerase II and the general transcription factors.</text>
</comment>
<dbReference type="GO" id="GO:0003712">
    <property type="term" value="F:transcription coregulator activity"/>
    <property type="evidence" value="ECO:0007669"/>
    <property type="project" value="InterPro"/>
</dbReference>
<comment type="similarity">
    <text evidence="2">Belongs to the Mediator complex subunit 15 family.</text>
</comment>
<organism evidence="5 6">
    <name type="scientific">Candidula unifasciata</name>
    <dbReference type="NCBI Taxonomy" id="100452"/>
    <lineage>
        <taxon>Eukaryota</taxon>
        <taxon>Metazoa</taxon>
        <taxon>Spiralia</taxon>
        <taxon>Lophotrochozoa</taxon>
        <taxon>Mollusca</taxon>
        <taxon>Gastropoda</taxon>
        <taxon>Heterobranchia</taxon>
        <taxon>Euthyneura</taxon>
        <taxon>Panpulmonata</taxon>
        <taxon>Eupulmonata</taxon>
        <taxon>Stylommatophora</taxon>
        <taxon>Helicina</taxon>
        <taxon>Helicoidea</taxon>
        <taxon>Geomitridae</taxon>
        <taxon>Candidula</taxon>
    </lineage>
</organism>
<reference evidence="5" key="1">
    <citation type="submission" date="2021-04" db="EMBL/GenBank/DDBJ databases">
        <authorList>
            <consortium name="Molecular Ecology Group"/>
        </authorList>
    </citation>
    <scope>NUCLEOTIDE SEQUENCE</scope>
</reference>
<proteinExistence type="inferred from homology"/>
<evidence type="ECO:0000256" key="2">
    <source>
        <dbReference type="RuleBase" id="RU364148"/>
    </source>
</evidence>
<keyword evidence="6" id="KW-1185">Reference proteome</keyword>
<dbReference type="InterPro" id="IPR019087">
    <property type="entry name" value="Med15_N"/>
</dbReference>
<dbReference type="Pfam" id="PF09606">
    <property type="entry name" value="Med15_N"/>
    <property type="match status" value="1"/>
</dbReference>
<dbReference type="Proteomes" id="UP000678393">
    <property type="component" value="Unassembled WGS sequence"/>
</dbReference>
<evidence type="ECO:0000256" key="1">
    <source>
        <dbReference type="ARBA" id="ARBA00023242"/>
    </source>
</evidence>
<evidence type="ECO:0000259" key="4">
    <source>
        <dbReference type="Pfam" id="PF09606"/>
    </source>
</evidence>
<accession>A0A8S3YWQ4</accession>
<dbReference type="AlphaFoldDB" id="A0A8S3YWQ4"/>
<evidence type="ECO:0000313" key="5">
    <source>
        <dbReference type="EMBL" id="CAG5121543.1"/>
    </source>
</evidence>
<keyword evidence="2" id="KW-0804">Transcription</keyword>
<gene>
    <name evidence="2" type="primary">MED15</name>
    <name evidence="5" type="ORF">CUNI_LOCUS7101</name>
</gene>
<dbReference type="InterPro" id="IPR036529">
    <property type="entry name" value="KIX_dom_sf"/>
</dbReference>
<dbReference type="GO" id="GO:0005634">
    <property type="term" value="C:nucleus"/>
    <property type="evidence" value="ECO:0007669"/>
    <property type="project" value="UniProtKB-SubCell"/>
</dbReference>
<keyword evidence="2" id="KW-0805">Transcription regulation</keyword>
<feature type="region of interest" description="Disordered" evidence="3">
    <location>
        <begin position="92"/>
        <end position="118"/>
    </location>
</feature>
<name>A0A8S3YWQ4_9EUPU</name>
<dbReference type="EMBL" id="CAJHNH020001110">
    <property type="protein sequence ID" value="CAG5121543.1"/>
    <property type="molecule type" value="Genomic_DNA"/>
</dbReference>
<evidence type="ECO:0000256" key="3">
    <source>
        <dbReference type="SAM" id="MobiDB-lite"/>
    </source>
</evidence>
<comment type="subcellular location">
    <subcellularLocation>
        <location evidence="2">Nucleus</location>
    </subcellularLocation>
</comment>
<comment type="subunit">
    <text evidence="2">Component of the Mediator complex.</text>
</comment>
<feature type="compositionally biased region" description="Basic and acidic residues" evidence="3">
    <location>
        <begin position="11"/>
        <end position="34"/>
    </location>
</feature>
<feature type="domain" description="Mediator of RNA polymerase II transcription subunit 15 N-terminal" evidence="4">
    <location>
        <begin position="26"/>
        <end position="95"/>
    </location>
</feature>
<dbReference type="GO" id="GO:0006355">
    <property type="term" value="P:regulation of DNA-templated transcription"/>
    <property type="evidence" value="ECO:0007669"/>
    <property type="project" value="InterPro"/>
</dbReference>
<feature type="region of interest" description="Disordered" evidence="3">
    <location>
        <begin position="1"/>
        <end position="34"/>
    </location>
</feature>